<dbReference type="AlphaFoldDB" id="A0AAV4SVG3"/>
<proteinExistence type="predicted"/>
<protein>
    <recommendedName>
        <fullName evidence="3">Mos1 transposase HTH domain-containing protein</fullName>
    </recommendedName>
</protein>
<comment type="caution">
    <text evidence="1">The sequence shown here is derived from an EMBL/GenBank/DDBJ whole genome shotgun (WGS) entry which is preliminary data.</text>
</comment>
<evidence type="ECO:0000313" key="1">
    <source>
        <dbReference type="EMBL" id="GIY38453.1"/>
    </source>
</evidence>
<sequence>MALPIVKYNQRYIFFAKDVKAAEILLQISEVYGGNIMSDGFIRKWFRTFKVGNTNIHYGGSRMQSLVVTEDFVQNVEERGK</sequence>
<organism evidence="1 2">
    <name type="scientific">Caerostris extrusa</name>
    <name type="common">Bark spider</name>
    <name type="synonym">Caerostris bankana</name>
    <dbReference type="NCBI Taxonomy" id="172846"/>
    <lineage>
        <taxon>Eukaryota</taxon>
        <taxon>Metazoa</taxon>
        <taxon>Ecdysozoa</taxon>
        <taxon>Arthropoda</taxon>
        <taxon>Chelicerata</taxon>
        <taxon>Arachnida</taxon>
        <taxon>Araneae</taxon>
        <taxon>Araneomorphae</taxon>
        <taxon>Entelegynae</taxon>
        <taxon>Araneoidea</taxon>
        <taxon>Araneidae</taxon>
        <taxon>Caerostris</taxon>
    </lineage>
</organism>
<dbReference type="Proteomes" id="UP001054945">
    <property type="component" value="Unassembled WGS sequence"/>
</dbReference>
<name>A0AAV4SVG3_CAEEX</name>
<evidence type="ECO:0008006" key="3">
    <source>
        <dbReference type="Google" id="ProtNLM"/>
    </source>
</evidence>
<dbReference type="Gene3D" id="1.10.10.1450">
    <property type="match status" value="1"/>
</dbReference>
<dbReference type="EMBL" id="BPLR01010305">
    <property type="protein sequence ID" value="GIY38453.1"/>
    <property type="molecule type" value="Genomic_DNA"/>
</dbReference>
<reference evidence="1 2" key="1">
    <citation type="submission" date="2021-06" db="EMBL/GenBank/DDBJ databases">
        <title>Caerostris extrusa draft genome.</title>
        <authorList>
            <person name="Kono N."/>
            <person name="Arakawa K."/>
        </authorList>
    </citation>
    <scope>NUCLEOTIDE SEQUENCE [LARGE SCALE GENOMIC DNA]</scope>
</reference>
<accession>A0AAV4SVG3</accession>
<keyword evidence="2" id="KW-1185">Reference proteome</keyword>
<evidence type="ECO:0000313" key="2">
    <source>
        <dbReference type="Proteomes" id="UP001054945"/>
    </source>
</evidence>
<gene>
    <name evidence="1" type="ORF">CEXT_690641</name>
</gene>